<name>A0A5C1NH00_9GAMM</name>
<protein>
    <recommendedName>
        <fullName evidence="4">Exo-alpha-sialidase</fullName>
    </recommendedName>
</protein>
<dbReference type="SUPFAM" id="SSF50939">
    <property type="entry name" value="Sialidases"/>
    <property type="match status" value="1"/>
</dbReference>
<evidence type="ECO:0000313" key="2">
    <source>
        <dbReference type="EMBL" id="QEM82546.1"/>
    </source>
</evidence>
<dbReference type="KEGG" id="hbh:E4T21_14070"/>
<reference evidence="2" key="1">
    <citation type="submission" date="2021-02" db="EMBL/GenBank/DDBJ databases">
        <title>Strain Y2R2, a novel species of the genus Halomonas.</title>
        <authorList>
            <person name="Huang H."/>
        </authorList>
    </citation>
    <scope>NUCLEOTIDE SEQUENCE</scope>
    <source>
        <strain evidence="2">Y2R2</strain>
    </source>
</reference>
<feature type="region of interest" description="Disordered" evidence="1">
    <location>
        <begin position="230"/>
        <end position="254"/>
    </location>
</feature>
<evidence type="ECO:0000256" key="1">
    <source>
        <dbReference type="SAM" id="MobiDB-lite"/>
    </source>
</evidence>
<evidence type="ECO:0000313" key="3">
    <source>
        <dbReference type="Proteomes" id="UP000324285"/>
    </source>
</evidence>
<dbReference type="RefSeq" id="WP_149285670.1">
    <property type="nucleotide sequence ID" value="NZ_CP038437.2"/>
</dbReference>
<dbReference type="InterPro" id="IPR036278">
    <property type="entry name" value="Sialidase_sf"/>
</dbReference>
<dbReference type="Proteomes" id="UP000324285">
    <property type="component" value="Chromosome"/>
</dbReference>
<dbReference type="OrthoDB" id="9813892at2"/>
<keyword evidence="3" id="KW-1185">Reference proteome</keyword>
<dbReference type="AlphaFoldDB" id="A0A5C1NH00"/>
<accession>A0A5C1NH00</accession>
<gene>
    <name evidence="2" type="ORF">E4T21_14070</name>
</gene>
<dbReference type="EMBL" id="CP038437">
    <property type="protein sequence ID" value="QEM82546.1"/>
    <property type="molecule type" value="Genomic_DNA"/>
</dbReference>
<sequence>MKLRKVLLGFLAMALFFSILSGASMSLFNNDWEDTNLVNLDSVIQDKKERKAYSISEMILSGEEALIFGTKDKEYSGPVRLDQPSQIYFLSSQDSRINFLMSLDDNKQYTFGKHSNTVGDVIYATVNSRTLNQENQNMETALYKVKVPNGQFEELSIPEEADNIRLTPVFTNQEHGFLFPERRSVFFETQDGGRSWKVRHLPPGYARLKGSDRSRSGNITIQHETGDLFLSGHYREDDEKPSSSPIYRLPADNDDTQGWQEVTQLERYDINAMTFLDNGDLLILAFEGDRPEEGNDHRQAQILRWDGKDFEHLADLGNRELFDPRTNTNLSPNFFVSGRNGLVVLNGKSFKNEQGDLPVYNVSYVSHDYGKNWERIDNGIANGPVWFDKSSGYLYKATPFSFYRKRL</sequence>
<evidence type="ECO:0008006" key="4">
    <source>
        <dbReference type="Google" id="ProtNLM"/>
    </source>
</evidence>
<organism evidence="2 3">
    <name type="scientific">Halomonas binhaiensis</name>
    <dbReference type="NCBI Taxonomy" id="2562282"/>
    <lineage>
        <taxon>Bacteria</taxon>
        <taxon>Pseudomonadati</taxon>
        <taxon>Pseudomonadota</taxon>
        <taxon>Gammaproteobacteria</taxon>
        <taxon>Oceanospirillales</taxon>
        <taxon>Halomonadaceae</taxon>
        <taxon>Halomonas</taxon>
    </lineage>
</organism>
<proteinExistence type="predicted"/>